<dbReference type="RefSeq" id="XP_037192756.1">
    <property type="nucleotide sequence ID" value="XM_037335661.1"/>
</dbReference>
<name>A0A8H6EJ48_9HELO</name>
<keyword evidence="1" id="KW-1133">Transmembrane helix</keyword>
<comment type="caution">
    <text evidence="2">The sequence shown here is derived from an EMBL/GenBank/DDBJ whole genome shotgun (WGS) entry which is preliminary data.</text>
</comment>
<evidence type="ECO:0000256" key="1">
    <source>
        <dbReference type="SAM" id="Phobius"/>
    </source>
</evidence>
<protein>
    <submittedName>
        <fullName evidence="2">Uncharacterized protein</fullName>
    </submittedName>
</protein>
<evidence type="ECO:0000313" key="2">
    <source>
        <dbReference type="EMBL" id="KAF5873810.1"/>
    </source>
</evidence>
<dbReference type="Proteomes" id="UP000531561">
    <property type="component" value="Unassembled WGS sequence"/>
</dbReference>
<keyword evidence="1" id="KW-0472">Membrane</keyword>
<dbReference type="AlphaFoldDB" id="A0A8H6EJ48"/>
<keyword evidence="1" id="KW-0812">Transmembrane</keyword>
<reference evidence="2 3" key="1">
    <citation type="journal article" date="2020" name="Phytopathology">
        <title>A high-quality genome resource of Botrytis fragariae, a new and rapidly spreading fungal pathogen causing strawberry gray mold in the U.S.A.</title>
        <authorList>
            <person name="Wu Y."/>
            <person name="Saski C.A."/>
            <person name="Schnabel G."/>
            <person name="Xiao S."/>
            <person name="Hu M."/>
        </authorList>
    </citation>
    <scope>NUCLEOTIDE SEQUENCE [LARGE SCALE GENOMIC DNA]</scope>
    <source>
        <strain evidence="2 3">BVB16</strain>
    </source>
</reference>
<dbReference type="GeneID" id="59259353"/>
<gene>
    <name evidence="2" type="ORF">Bfra_005277</name>
</gene>
<dbReference type="EMBL" id="JABFCT010000008">
    <property type="protein sequence ID" value="KAF5873810.1"/>
    <property type="molecule type" value="Genomic_DNA"/>
</dbReference>
<keyword evidence="3" id="KW-1185">Reference proteome</keyword>
<accession>A0A8H6EJ48</accession>
<proteinExistence type="predicted"/>
<feature type="transmembrane region" description="Helical" evidence="1">
    <location>
        <begin position="123"/>
        <end position="147"/>
    </location>
</feature>
<evidence type="ECO:0000313" key="3">
    <source>
        <dbReference type="Proteomes" id="UP000531561"/>
    </source>
</evidence>
<sequence>MQWRQGNLRLAPGSVVIRWVSLQTVGRISSDSSNNDLVTMKHSSTIHCFGCGNSHGWTDKHPSNLQLPRVPCYVIEARAQHAQARSTSATWVALGYPNNLRSSYRLETLFKDPVYPIHPIHPFVFHLSSFFLPSPISLFFIITSISFGNHHMK</sequence>
<organism evidence="2 3">
    <name type="scientific">Botrytis fragariae</name>
    <dbReference type="NCBI Taxonomy" id="1964551"/>
    <lineage>
        <taxon>Eukaryota</taxon>
        <taxon>Fungi</taxon>
        <taxon>Dikarya</taxon>
        <taxon>Ascomycota</taxon>
        <taxon>Pezizomycotina</taxon>
        <taxon>Leotiomycetes</taxon>
        <taxon>Helotiales</taxon>
        <taxon>Sclerotiniaceae</taxon>
        <taxon>Botrytis</taxon>
    </lineage>
</organism>